<keyword evidence="2" id="KW-1185">Reference proteome</keyword>
<evidence type="ECO:0000313" key="1">
    <source>
        <dbReference type="EMBL" id="MCF0063267.1"/>
    </source>
</evidence>
<proteinExistence type="predicted"/>
<evidence type="ECO:0000313" key="2">
    <source>
        <dbReference type="Proteomes" id="UP001139000"/>
    </source>
</evidence>
<reference evidence="1" key="1">
    <citation type="submission" date="2021-12" db="EMBL/GenBank/DDBJ databases">
        <title>Novel species in genus Dyadobacter.</title>
        <authorList>
            <person name="Ma C."/>
        </authorList>
    </citation>
    <scope>NUCLEOTIDE SEQUENCE</scope>
    <source>
        <strain evidence="1">LJ419</strain>
    </source>
</reference>
<dbReference type="Proteomes" id="UP001139000">
    <property type="component" value="Unassembled WGS sequence"/>
</dbReference>
<organism evidence="1 2">
    <name type="scientific">Dyadobacter chenwenxiniae</name>
    <dbReference type="NCBI Taxonomy" id="2906456"/>
    <lineage>
        <taxon>Bacteria</taxon>
        <taxon>Pseudomonadati</taxon>
        <taxon>Bacteroidota</taxon>
        <taxon>Cytophagia</taxon>
        <taxon>Cytophagales</taxon>
        <taxon>Spirosomataceae</taxon>
        <taxon>Dyadobacter</taxon>
    </lineage>
</organism>
<gene>
    <name evidence="1" type="ORF">LXM26_17290</name>
</gene>
<dbReference type="AlphaFoldDB" id="A0A9X1TFR9"/>
<comment type="caution">
    <text evidence="1">The sequence shown here is derived from an EMBL/GenBank/DDBJ whole genome shotgun (WGS) entry which is preliminary data.</text>
</comment>
<accession>A0A9X1TFR9</accession>
<sequence>MQKIKLFSQYNLDALFLKTQKEIDDQISQWPDHYFYSGQIQLHVETLRTSLRVDLPEIDFKNGRQVMLERILPASVFQPGLRNNANVRVDVLIFEYQAIGHIYLLGCCPPLTVPEPPGDWYADPVHQQIIIEYAEYEKHPRKTLIAHQYYTASLQLCYESLKDEFAVFYKKLNDAIDAAITERKSEIDDMKRMLDFLK</sequence>
<dbReference type="EMBL" id="JAJTTC010000004">
    <property type="protein sequence ID" value="MCF0063267.1"/>
    <property type="molecule type" value="Genomic_DNA"/>
</dbReference>
<dbReference type="RefSeq" id="WP_234656283.1">
    <property type="nucleotide sequence ID" value="NZ_CP094997.1"/>
</dbReference>
<protein>
    <submittedName>
        <fullName evidence="1">Uncharacterized protein</fullName>
    </submittedName>
</protein>
<name>A0A9X1TFR9_9BACT</name>